<evidence type="ECO:0000313" key="23">
    <source>
        <dbReference type="Proteomes" id="UP000001514"/>
    </source>
</evidence>
<dbReference type="GO" id="GO:0005886">
    <property type="term" value="C:plasma membrane"/>
    <property type="evidence" value="ECO:0007669"/>
    <property type="project" value="UniProtKB-SubCell"/>
</dbReference>
<feature type="transmembrane region" description="Helical" evidence="20">
    <location>
        <begin position="525"/>
        <end position="549"/>
    </location>
</feature>
<dbReference type="InterPro" id="IPR013210">
    <property type="entry name" value="LRR_N_plant-typ"/>
</dbReference>
<evidence type="ECO:0000256" key="7">
    <source>
        <dbReference type="ARBA" id="ARBA00022614"/>
    </source>
</evidence>
<organism evidence="23">
    <name type="scientific">Selaginella moellendorffii</name>
    <name type="common">Spikemoss</name>
    <dbReference type="NCBI Taxonomy" id="88036"/>
    <lineage>
        <taxon>Eukaryota</taxon>
        <taxon>Viridiplantae</taxon>
        <taxon>Streptophyta</taxon>
        <taxon>Embryophyta</taxon>
        <taxon>Tracheophyta</taxon>
        <taxon>Lycopodiopsida</taxon>
        <taxon>Selaginellales</taxon>
        <taxon>Selaginellaceae</taxon>
        <taxon>Selaginella</taxon>
    </lineage>
</organism>
<dbReference type="InterPro" id="IPR000719">
    <property type="entry name" value="Prot_kinase_dom"/>
</dbReference>
<dbReference type="InterPro" id="IPR032675">
    <property type="entry name" value="LRR_dom_sf"/>
</dbReference>
<evidence type="ECO:0000256" key="20">
    <source>
        <dbReference type="SAM" id="Phobius"/>
    </source>
</evidence>
<evidence type="ECO:0000256" key="4">
    <source>
        <dbReference type="ARBA" id="ARBA00012513"/>
    </source>
</evidence>
<dbReference type="FunFam" id="3.80.10.10:FF:000041">
    <property type="entry name" value="LRR receptor-like serine/threonine-protein kinase ERECTA"/>
    <property type="match status" value="1"/>
</dbReference>
<evidence type="ECO:0000256" key="15">
    <source>
        <dbReference type="ARBA" id="ARBA00022989"/>
    </source>
</evidence>
<keyword evidence="18" id="KW-0325">Glycoprotein</keyword>
<dbReference type="Proteomes" id="UP000001514">
    <property type="component" value="Unassembled WGS sequence"/>
</dbReference>
<dbReference type="Gene3D" id="3.80.10.10">
    <property type="entry name" value="Ribonuclease Inhibitor"/>
    <property type="match status" value="3"/>
</dbReference>
<keyword evidence="17" id="KW-0675">Receptor</keyword>
<gene>
    <name evidence="22" type="ORF">SELMODRAFT_136038</name>
</gene>
<feature type="domain" description="Protein kinase" evidence="21">
    <location>
        <begin position="595"/>
        <end position="874"/>
    </location>
</feature>
<dbReference type="KEGG" id="smo:SELMODRAFT_136038"/>
<dbReference type="eggNOG" id="ENOG502QS0B">
    <property type="taxonomic scope" value="Eukaryota"/>
</dbReference>
<keyword evidence="9 20" id="KW-0812">Transmembrane</keyword>
<dbReference type="FunFam" id="3.80.10.10:FF:000129">
    <property type="entry name" value="Leucine-rich repeat receptor-like kinase"/>
    <property type="match status" value="1"/>
</dbReference>
<dbReference type="Pfam" id="PF00560">
    <property type="entry name" value="LRR_1"/>
    <property type="match status" value="3"/>
</dbReference>
<dbReference type="AlphaFoldDB" id="D8TB44"/>
<dbReference type="FunCoup" id="D8TB44">
    <property type="interactions" value="1650"/>
</dbReference>
<keyword evidence="15 20" id="KW-1133">Transmembrane helix</keyword>
<comment type="subcellular location">
    <subcellularLocation>
        <location evidence="1">Cell membrane</location>
    </subcellularLocation>
    <subcellularLocation>
        <location evidence="2">Membrane</location>
        <topology evidence="2">Single-pass type I membrane protein</topology>
    </subcellularLocation>
</comment>
<dbReference type="CDD" id="cd14066">
    <property type="entry name" value="STKc_IRAK"/>
    <property type="match status" value="1"/>
</dbReference>
<dbReference type="Pfam" id="PF00069">
    <property type="entry name" value="Pkinase"/>
    <property type="match status" value="1"/>
</dbReference>
<dbReference type="PROSITE" id="PS50011">
    <property type="entry name" value="PROTEIN_KINASE_DOM"/>
    <property type="match status" value="1"/>
</dbReference>
<feature type="binding site" evidence="19">
    <location>
        <position position="623"/>
    </location>
    <ligand>
        <name>ATP</name>
        <dbReference type="ChEBI" id="CHEBI:30616"/>
    </ligand>
</feature>
<dbReference type="InterPro" id="IPR008271">
    <property type="entry name" value="Ser/Thr_kinase_AS"/>
</dbReference>
<dbReference type="EC" id="2.7.11.1" evidence="4"/>
<dbReference type="Gene3D" id="3.30.200.20">
    <property type="entry name" value="Phosphorylase Kinase, domain 1"/>
    <property type="match status" value="1"/>
</dbReference>
<keyword evidence="12 19" id="KW-0547">Nucleotide-binding</keyword>
<dbReference type="PANTHER" id="PTHR45974:SF134">
    <property type="entry name" value="OS01G0960400 PROTEIN"/>
    <property type="match status" value="1"/>
</dbReference>
<evidence type="ECO:0000313" key="22">
    <source>
        <dbReference type="EMBL" id="EFJ06117.1"/>
    </source>
</evidence>
<name>D8TB44_SELML</name>
<dbReference type="SUPFAM" id="SSF52058">
    <property type="entry name" value="L domain-like"/>
    <property type="match status" value="1"/>
</dbReference>
<evidence type="ECO:0000256" key="11">
    <source>
        <dbReference type="ARBA" id="ARBA00022737"/>
    </source>
</evidence>
<dbReference type="InterPro" id="IPR017441">
    <property type="entry name" value="Protein_kinase_ATP_BS"/>
</dbReference>
<dbReference type="OMA" id="CPFPYEY"/>
<evidence type="ECO:0000256" key="10">
    <source>
        <dbReference type="ARBA" id="ARBA00022729"/>
    </source>
</evidence>
<keyword evidence="23" id="KW-1185">Reference proteome</keyword>
<dbReference type="PANTHER" id="PTHR45974">
    <property type="entry name" value="RECEPTOR-LIKE PROTEIN 55"/>
    <property type="match status" value="1"/>
</dbReference>
<accession>D8TB44</accession>
<sequence length="926" mass="102287">ALRAFQDRIVDNNARLENWWGNDPCGNGTNWEGVFCERDSRNIFHVVELRLLNHQLSGTLAPELGNLRRLRILDVMWNDFTGSIPPTFGMLENLDLLLLNGNKLTGELPWELGNLTRMNRIQIDQNNITGPIPPTFGNLTSAKHFHMNNNSLTGSIPPDIGRLPNIVHILLDNNKLEGRLPVELSNLRNTLLILQLDNNRFADDAVIPAEYGTLQNLFKISLRNCNIQGQVPDLSRISQLGYLDLSNNNLTGEIPNTGISSNITSIDLSNNSLSGNIPSSFNNLPNLQALILHDNHLNGSVDGALIAGLRNSSLRLLLDFQSNSFSNVDPSLVANISASLGGNPVCQNTSRSLSPVCQSGTLVSQTAQDNGFGNNRSESCTGLCDPNSELIPALAVRGQCVCASPAVVAYRLKSPGFTFFDRYINRFEGYISSGLNLTRDQVFLKGFRWEKGPRLAMNISFYPPVQNRTNNVSELRRLYHAFGGWLIPDDDVFGPYEFLGFTPPFGIDLYDIIPRPEKKKLTAGAIAGILIAVVAVTAAVVGTVVFFLARRRSKRMGKSSRKRIITDKRELNEMLKVAGVKSFSYGEMLAATASFDDARLVGQGGYGKVYRGVLSDGHVVAVKRAEEGSLQGTHEFYTEIELLSRVHHRNLLSLVGYCDDEGEQMLVYEFMEGGTLRERLSPTIKLPLDFATRLRIALGSARGILYLHTEANPPIFHRDIKASNILLDGKNIPKVADFGLSRLAPSPDLDGVTPGHVSTVVKGTPGYLDPEYFLTRKLTDKSDVYSFGVVLMELVTGMHPISQGKNLVREVTATYQAGMVLSIVDQRMGSYPSEGLEPMLRLALNCVKENPNDRPSMGEVVRDLDDLWRSMPWSDAFSTFDDHHQSKSRSDESARPRDLYNELYVSSNAVEESGLFSGTIHAVAPR</sequence>
<evidence type="ECO:0000256" key="1">
    <source>
        <dbReference type="ARBA" id="ARBA00004236"/>
    </source>
</evidence>
<dbReference type="PROSITE" id="PS00107">
    <property type="entry name" value="PROTEIN_KINASE_ATP"/>
    <property type="match status" value="1"/>
</dbReference>
<keyword evidence="7" id="KW-0433">Leucine-rich repeat</keyword>
<keyword evidence="6" id="KW-0723">Serine/threonine-protein kinase</keyword>
<dbReference type="FunFam" id="3.30.200.20:FF:000328">
    <property type="entry name" value="Leucine-rich repeat protein kinase family protein"/>
    <property type="match status" value="1"/>
</dbReference>
<dbReference type="SMART" id="SM00220">
    <property type="entry name" value="S_TKc"/>
    <property type="match status" value="1"/>
</dbReference>
<keyword evidence="8" id="KW-0808">Transferase</keyword>
<evidence type="ECO:0000256" key="19">
    <source>
        <dbReference type="PROSITE-ProRule" id="PRU10141"/>
    </source>
</evidence>
<proteinExistence type="inferred from homology"/>
<evidence type="ECO:0000256" key="2">
    <source>
        <dbReference type="ARBA" id="ARBA00004479"/>
    </source>
</evidence>
<evidence type="ECO:0000256" key="5">
    <source>
        <dbReference type="ARBA" id="ARBA00022475"/>
    </source>
</evidence>
<dbReference type="SUPFAM" id="SSF56112">
    <property type="entry name" value="Protein kinase-like (PK-like)"/>
    <property type="match status" value="1"/>
</dbReference>
<dbReference type="FunFam" id="3.80.10.10:FF:000383">
    <property type="entry name" value="Leucine-rich repeat receptor protein kinase EMS1"/>
    <property type="match status" value="1"/>
</dbReference>
<reference evidence="22 23" key="1">
    <citation type="journal article" date="2011" name="Science">
        <title>The Selaginella genome identifies genetic changes associated with the evolution of vascular plants.</title>
        <authorList>
            <person name="Banks J.A."/>
            <person name="Nishiyama T."/>
            <person name="Hasebe M."/>
            <person name="Bowman J.L."/>
            <person name="Gribskov M."/>
            <person name="dePamphilis C."/>
            <person name="Albert V.A."/>
            <person name="Aono N."/>
            <person name="Aoyama T."/>
            <person name="Ambrose B.A."/>
            <person name="Ashton N.W."/>
            <person name="Axtell M.J."/>
            <person name="Barker E."/>
            <person name="Barker M.S."/>
            <person name="Bennetzen J.L."/>
            <person name="Bonawitz N.D."/>
            <person name="Chapple C."/>
            <person name="Cheng C."/>
            <person name="Correa L.G."/>
            <person name="Dacre M."/>
            <person name="DeBarry J."/>
            <person name="Dreyer I."/>
            <person name="Elias M."/>
            <person name="Engstrom E.M."/>
            <person name="Estelle M."/>
            <person name="Feng L."/>
            <person name="Finet C."/>
            <person name="Floyd S.K."/>
            <person name="Frommer W.B."/>
            <person name="Fujita T."/>
            <person name="Gramzow L."/>
            <person name="Gutensohn M."/>
            <person name="Harholt J."/>
            <person name="Hattori M."/>
            <person name="Heyl A."/>
            <person name="Hirai T."/>
            <person name="Hiwatashi Y."/>
            <person name="Ishikawa M."/>
            <person name="Iwata M."/>
            <person name="Karol K.G."/>
            <person name="Koehler B."/>
            <person name="Kolukisaoglu U."/>
            <person name="Kubo M."/>
            <person name="Kurata T."/>
            <person name="Lalonde S."/>
            <person name="Li K."/>
            <person name="Li Y."/>
            <person name="Litt A."/>
            <person name="Lyons E."/>
            <person name="Manning G."/>
            <person name="Maruyama T."/>
            <person name="Michael T.P."/>
            <person name="Mikami K."/>
            <person name="Miyazaki S."/>
            <person name="Morinaga S."/>
            <person name="Murata T."/>
            <person name="Mueller-Roeber B."/>
            <person name="Nelson D.R."/>
            <person name="Obara M."/>
            <person name="Oguri Y."/>
            <person name="Olmstead R.G."/>
            <person name="Onodera N."/>
            <person name="Petersen B.L."/>
            <person name="Pils B."/>
            <person name="Prigge M."/>
            <person name="Rensing S.A."/>
            <person name="Riano-Pachon D.M."/>
            <person name="Roberts A.W."/>
            <person name="Sato Y."/>
            <person name="Scheller H.V."/>
            <person name="Schulz B."/>
            <person name="Schulz C."/>
            <person name="Shakirov E.V."/>
            <person name="Shibagaki N."/>
            <person name="Shinohara N."/>
            <person name="Shippen D.E."/>
            <person name="Soerensen I."/>
            <person name="Sotooka R."/>
            <person name="Sugimoto N."/>
            <person name="Sugita M."/>
            <person name="Sumikawa N."/>
            <person name="Tanurdzic M."/>
            <person name="Theissen G."/>
            <person name="Ulvskov P."/>
            <person name="Wakazuki S."/>
            <person name="Weng J.K."/>
            <person name="Willats W.W."/>
            <person name="Wipf D."/>
            <person name="Wolf P.G."/>
            <person name="Yang L."/>
            <person name="Zimmer A.D."/>
            <person name="Zhu Q."/>
            <person name="Mitros T."/>
            <person name="Hellsten U."/>
            <person name="Loque D."/>
            <person name="Otillar R."/>
            <person name="Salamov A."/>
            <person name="Schmutz J."/>
            <person name="Shapiro H."/>
            <person name="Lindquist E."/>
            <person name="Lucas S."/>
            <person name="Rokhsar D."/>
            <person name="Grigoriev I.V."/>
        </authorList>
    </citation>
    <scope>NUCLEOTIDE SEQUENCE [LARGE SCALE GENOMIC DNA]</scope>
</reference>
<dbReference type="HOGENOM" id="CLU_000288_14_3_1"/>
<dbReference type="Gene3D" id="1.10.510.10">
    <property type="entry name" value="Transferase(Phosphotransferase) domain 1"/>
    <property type="match status" value="1"/>
</dbReference>
<keyword evidence="10" id="KW-0732">Signal</keyword>
<dbReference type="InParanoid" id="D8TB44"/>
<keyword evidence="13" id="KW-0418">Kinase</keyword>
<evidence type="ECO:0000256" key="17">
    <source>
        <dbReference type="ARBA" id="ARBA00023170"/>
    </source>
</evidence>
<evidence type="ECO:0000256" key="16">
    <source>
        <dbReference type="ARBA" id="ARBA00023136"/>
    </source>
</evidence>
<evidence type="ECO:0000256" key="18">
    <source>
        <dbReference type="ARBA" id="ARBA00023180"/>
    </source>
</evidence>
<protein>
    <recommendedName>
        <fullName evidence="4">non-specific serine/threonine protein kinase</fullName>
        <ecNumber evidence="4">2.7.11.1</ecNumber>
    </recommendedName>
</protein>
<evidence type="ECO:0000256" key="9">
    <source>
        <dbReference type="ARBA" id="ARBA00022692"/>
    </source>
</evidence>
<dbReference type="Pfam" id="PF08263">
    <property type="entry name" value="LRRNT_2"/>
    <property type="match status" value="1"/>
</dbReference>
<evidence type="ECO:0000256" key="12">
    <source>
        <dbReference type="ARBA" id="ARBA00022741"/>
    </source>
</evidence>
<evidence type="ECO:0000256" key="6">
    <source>
        <dbReference type="ARBA" id="ARBA00022527"/>
    </source>
</evidence>
<dbReference type="GO" id="GO:0005524">
    <property type="term" value="F:ATP binding"/>
    <property type="evidence" value="ECO:0007669"/>
    <property type="project" value="UniProtKB-UniRule"/>
</dbReference>
<keyword evidence="16 20" id="KW-0472">Membrane</keyword>
<dbReference type="FunFam" id="1.10.510.10:FF:000453">
    <property type="entry name" value="LRR receptor-like serine/threonine-protein kinase HSL2"/>
    <property type="match status" value="1"/>
</dbReference>
<dbReference type="PROSITE" id="PS00108">
    <property type="entry name" value="PROTEIN_KINASE_ST"/>
    <property type="match status" value="1"/>
</dbReference>
<dbReference type="InterPro" id="IPR001611">
    <property type="entry name" value="Leu-rich_rpt"/>
</dbReference>
<dbReference type="InterPro" id="IPR011009">
    <property type="entry name" value="Kinase-like_dom_sf"/>
</dbReference>
<evidence type="ECO:0000256" key="8">
    <source>
        <dbReference type="ARBA" id="ARBA00022679"/>
    </source>
</evidence>
<feature type="non-terminal residue" evidence="22">
    <location>
        <position position="1"/>
    </location>
</feature>
<keyword evidence="11" id="KW-0677">Repeat</keyword>
<dbReference type="EMBL" id="GL377707">
    <property type="protein sequence ID" value="EFJ06117.1"/>
    <property type="molecule type" value="Genomic_DNA"/>
</dbReference>
<evidence type="ECO:0000256" key="13">
    <source>
        <dbReference type="ARBA" id="ARBA00022777"/>
    </source>
</evidence>
<evidence type="ECO:0000256" key="3">
    <source>
        <dbReference type="ARBA" id="ARBA00008684"/>
    </source>
</evidence>
<keyword evidence="5" id="KW-1003">Cell membrane</keyword>
<dbReference type="GO" id="GO:0004674">
    <property type="term" value="F:protein serine/threonine kinase activity"/>
    <property type="evidence" value="ECO:0007669"/>
    <property type="project" value="UniProtKB-KW"/>
</dbReference>
<dbReference type="Gramene" id="EFJ06117">
    <property type="protein sequence ID" value="EFJ06117"/>
    <property type="gene ID" value="SELMODRAFT_136038"/>
</dbReference>
<evidence type="ECO:0000256" key="14">
    <source>
        <dbReference type="ARBA" id="ARBA00022840"/>
    </source>
</evidence>
<comment type="similarity">
    <text evidence="3">Belongs to the protein kinase superfamily. Ser/Thr protein kinase family.</text>
</comment>
<keyword evidence="14 19" id="KW-0067">ATP-binding</keyword>
<evidence type="ECO:0000259" key="21">
    <source>
        <dbReference type="PROSITE" id="PS50011"/>
    </source>
</evidence>